<proteinExistence type="predicted"/>
<name>A0ABQ7NKX6_BRACM</name>
<sequence length="152" mass="17371">YLLCWNGLEVLKLRPTLQTPPGPILTLVFLLHLNLILTDEPRDRDGSRRFSDGSVSIFSKLPSSKHHPNFSDQTHHVYSLERNRRLSRASSVLSINLSPFSFSILVSLQLPQPFKTFSQLLHLELSTMCLASTTSLQVTFCFSKPSHYRFKK</sequence>
<comment type="caution">
    <text evidence="1">The sequence shown here is derived from an EMBL/GenBank/DDBJ whole genome shotgun (WGS) entry which is preliminary data.</text>
</comment>
<dbReference type="EMBL" id="JADBGQ010000002">
    <property type="protein sequence ID" value="KAG5411480.1"/>
    <property type="molecule type" value="Genomic_DNA"/>
</dbReference>
<keyword evidence="2" id="KW-1185">Reference proteome</keyword>
<accession>A0ABQ7NKX6</accession>
<gene>
    <name evidence="1" type="primary">A02p045650.1_BraROA</name>
    <name evidence="1" type="ORF">IGI04_007799</name>
</gene>
<feature type="non-terminal residue" evidence="1">
    <location>
        <position position="1"/>
    </location>
</feature>
<organism evidence="1 2">
    <name type="scientific">Brassica rapa subsp. trilocularis</name>
    <dbReference type="NCBI Taxonomy" id="1813537"/>
    <lineage>
        <taxon>Eukaryota</taxon>
        <taxon>Viridiplantae</taxon>
        <taxon>Streptophyta</taxon>
        <taxon>Embryophyta</taxon>
        <taxon>Tracheophyta</taxon>
        <taxon>Spermatophyta</taxon>
        <taxon>Magnoliopsida</taxon>
        <taxon>eudicotyledons</taxon>
        <taxon>Gunneridae</taxon>
        <taxon>Pentapetalae</taxon>
        <taxon>rosids</taxon>
        <taxon>malvids</taxon>
        <taxon>Brassicales</taxon>
        <taxon>Brassicaceae</taxon>
        <taxon>Brassiceae</taxon>
        <taxon>Brassica</taxon>
    </lineage>
</organism>
<dbReference type="Proteomes" id="UP000823674">
    <property type="component" value="Chromosome A02"/>
</dbReference>
<protein>
    <submittedName>
        <fullName evidence="1">Uncharacterized protein</fullName>
    </submittedName>
</protein>
<reference evidence="1 2" key="1">
    <citation type="submission" date="2021-03" db="EMBL/GenBank/DDBJ databases">
        <authorList>
            <person name="King G.J."/>
            <person name="Bancroft I."/>
            <person name="Baten A."/>
            <person name="Bloomfield J."/>
            <person name="Borpatragohain P."/>
            <person name="He Z."/>
            <person name="Irish N."/>
            <person name="Irwin J."/>
            <person name="Liu K."/>
            <person name="Mauleon R.P."/>
            <person name="Moore J."/>
            <person name="Morris R."/>
            <person name="Ostergaard L."/>
            <person name="Wang B."/>
            <person name="Wells R."/>
        </authorList>
    </citation>
    <scope>NUCLEOTIDE SEQUENCE [LARGE SCALE GENOMIC DNA]</scope>
    <source>
        <strain evidence="1">R-o-18</strain>
        <tissue evidence="1">Leaf</tissue>
    </source>
</reference>
<evidence type="ECO:0000313" key="2">
    <source>
        <dbReference type="Proteomes" id="UP000823674"/>
    </source>
</evidence>
<evidence type="ECO:0000313" key="1">
    <source>
        <dbReference type="EMBL" id="KAG5411480.1"/>
    </source>
</evidence>